<keyword evidence="7" id="KW-0256">Endoplasmic reticulum</keyword>
<organism evidence="8 9">
    <name type="scientific">Hesseltinella vesiculosa</name>
    <dbReference type="NCBI Taxonomy" id="101127"/>
    <lineage>
        <taxon>Eukaryota</taxon>
        <taxon>Fungi</taxon>
        <taxon>Fungi incertae sedis</taxon>
        <taxon>Mucoromycota</taxon>
        <taxon>Mucoromycotina</taxon>
        <taxon>Mucoromycetes</taxon>
        <taxon>Mucorales</taxon>
        <taxon>Cunninghamellaceae</taxon>
        <taxon>Hesseltinella</taxon>
    </lineage>
</organism>
<feature type="transmembrane region" description="Helical" evidence="7">
    <location>
        <begin position="276"/>
        <end position="295"/>
    </location>
</feature>
<evidence type="ECO:0000256" key="5">
    <source>
        <dbReference type="ARBA" id="ARBA00022989"/>
    </source>
</evidence>
<dbReference type="GO" id="GO:0006506">
    <property type="term" value="P:GPI anchor biosynthetic process"/>
    <property type="evidence" value="ECO:0007669"/>
    <property type="project" value="UniProtKB-KW"/>
</dbReference>
<comment type="subcellular location">
    <subcellularLocation>
        <location evidence="1">Endomembrane system</location>
        <topology evidence="1">Multi-pass membrane protein</topology>
    </subcellularLocation>
    <subcellularLocation>
        <location evidence="7">Endoplasmic reticulum membrane</location>
        <topology evidence="7">Multi-pass membrane protein</topology>
    </subcellularLocation>
</comment>
<dbReference type="GO" id="GO:0030026">
    <property type="term" value="P:intracellular manganese ion homeostasis"/>
    <property type="evidence" value="ECO:0007669"/>
    <property type="project" value="EnsemblFungi"/>
</dbReference>
<comment type="function">
    <text evidence="7">Involved in the lipid remodeling steps of GPI-anchor maturation.</text>
</comment>
<dbReference type="Pfam" id="PF04080">
    <property type="entry name" value="Per1"/>
    <property type="match status" value="1"/>
</dbReference>
<evidence type="ECO:0000256" key="2">
    <source>
        <dbReference type="ARBA" id="ARBA00022502"/>
    </source>
</evidence>
<dbReference type="Proteomes" id="UP000242146">
    <property type="component" value="Unassembled WGS sequence"/>
</dbReference>
<dbReference type="GO" id="GO:0005789">
    <property type="term" value="C:endoplasmic reticulum membrane"/>
    <property type="evidence" value="ECO:0007669"/>
    <property type="project" value="UniProtKB-SubCell"/>
</dbReference>
<evidence type="ECO:0000256" key="7">
    <source>
        <dbReference type="RuleBase" id="RU365066"/>
    </source>
</evidence>
<dbReference type="PANTHER" id="PTHR13148">
    <property type="entry name" value="PER1-RELATED"/>
    <property type="match status" value="1"/>
</dbReference>
<feature type="transmembrane region" description="Helical" evidence="7">
    <location>
        <begin position="244"/>
        <end position="264"/>
    </location>
</feature>
<evidence type="ECO:0000313" key="9">
    <source>
        <dbReference type="Proteomes" id="UP000242146"/>
    </source>
</evidence>
<name>A0A1X2G5B5_9FUNG</name>
<gene>
    <name evidence="8" type="ORF">DM01DRAFT_264799</name>
</gene>
<feature type="transmembrane region" description="Helical" evidence="7">
    <location>
        <begin position="186"/>
        <end position="205"/>
    </location>
</feature>
<evidence type="ECO:0000256" key="4">
    <source>
        <dbReference type="ARBA" id="ARBA00022729"/>
    </source>
</evidence>
<comment type="similarity">
    <text evidence="7">Belongs to the PGAP3 family.</text>
</comment>
<feature type="transmembrane region" description="Helical" evidence="7">
    <location>
        <begin position="96"/>
        <end position="115"/>
    </location>
</feature>
<evidence type="ECO:0000256" key="1">
    <source>
        <dbReference type="ARBA" id="ARBA00004127"/>
    </source>
</evidence>
<dbReference type="InterPro" id="IPR007217">
    <property type="entry name" value="Per1-like"/>
</dbReference>
<evidence type="ECO:0000313" key="8">
    <source>
        <dbReference type="EMBL" id="ORX45476.1"/>
    </source>
</evidence>
<feature type="transmembrane region" description="Helical" evidence="7">
    <location>
        <begin position="211"/>
        <end position="232"/>
    </location>
</feature>
<keyword evidence="9" id="KW-1185">Reference proteome</keyword>
<feature type="transmembrane region" description="Helical" evidence="7">
    <location>
        <begin position="131"/>
        <end position="148"/>
    </location>
</feature>
<sequence length="315" mass="36967">MRQGLLFLLCLLLPYTLASFGNEQPVYINCVDKCKTTHCPAVLPISLRLTFWSCEDNCKYHCMHAITDKAMEDGTAVHQYHGKWPFYRWLGMQEPASVLFSIGNGLVYYHYFFVLKQQIPQNYFLNQPLKWYALLGMNAWLWSTVFHARDVPWTEKLDYFSAGLLILYACFFALVRLFYIKRAPWWMVAPFVTSYLLHIGYLSLWRFDYGYNMMASVVVGVLQLLCWVVWSIRQYVLPSSRRPFAYMAFLSVVGVSLAMSLELLDFPPLFRILDAHSLWHMSTIPLNIVWFKFVLHDTQHEWKYNKAAVTLLSPK</sequence>
<keyword evidence="5 7" id="KW-1133">Transmembrane helix</keyword>
<accession>A0A1X2G5B5</accession>
<comment type="caution">
    <text evidence="8">The sequence shown here is derived from an EMBL/GenBank/DDBJ whole genome shotgun (WGS) entry which is preliminary data.</text>
</comment>
<reference evidence="8 9" key="1">
    <citation type="submission" date="2016-07" db="EMBL/GenBank/DDBJ databases">
        <title>Pervasive Adenine N6-methylation of Active Genes in Fungi.</title>
        <authorList>
            <consortium name="DOE Joint Genome Institute"/>
            <person name="Mondo S.J."/>
            <person name="Dannebaum R.O."/>
            <person name="Kuo R.C."/>
            <person name="Labutti K."/>
            <person name="Haridas S."/>
            <person name="Kuo A."/>
            <person name="Salamov A."/>
            <person name="Ahrendt S.R."/>
            <person name="Lipzen A."/>
            <person name="Sullivan W."/>
            <person name="Andreopoulos W.B."/>
            <person name="Clum A."/>
            <person name="Lindquist E."/>
            <person name="Daum C."/>
            <person name="Ramamoorthy G.K."/>
            <person name="Gryganskyi A."/>
            <person name="Culley D."/>
            <person name="Magnuson J.K."/>
            <person name="James T.Y."/>
            <person name="O'Malley M.A."/>
            <person name="Stajich J.E."/>
            <person name="Spatafora J.W."/>
            <person name="Visel A."/>
            <person name="Grigoriev I.V."/>
        </authorList>
    </citation>
    <scope>NUCLEOTIDE SEQUENCE [LARGE SCALE GENOMIC DNA]</scope>
    <source>
        <strain evidence="8 9">NRRL 3301</strain>
    </source>
</reference>
<dbReference type="STRING" id="101127.A0A1X2G5B5"/>
<evidence type="ECO:0000256" key="3">
    <source>
        <dbReference type="ARBA" id="ARBA00022692"/>
    </source>
</evidence>
<protein>
    <recommendedName>
        <fullName evidence="7">Post-GPI attachment to proteins factor 3</fullName>
    </recommendedName>
</protein>
<dbReference type="EMBL" id="MCGT01000042">
    <property type="protein sequence ID" value="ORX45476.1"/>
    <property type="molecule type" value="Genomic_DNA"/>
</dbReference>
<dbReference type="PANTHER" id="PTHR13148:SF0">
    <property type="entry name" value="POST-GPI ATTACHMENT TO PROTEINS FACTOR 3"/>
    <property type="match status" value="1"/>
</dbReference>
<feature type="chain" id="PRO_5016483658" description="Post-GPI attachment to proteins factor 3" evidence="7">
    <location>
        <begin position="19"/>
        <end position="315"/>
    </location>
</feature>
<dbReference type="GO" id="GO:0016788">
    <property type="term" value="F:hydrolase activity, acting on ester bonds"/>
    <property type="evidence" value="ECO:0007669"/>
    <property type="project" value="TreeGrafter"/>
</dbReference>
<dbReference type="OrthoDB" id="419770at2759"/>
<proteinExistence type="inferred from homology"/>
<dbReference type="AlphaFoldDB" id="A0A1X2G5B5"/>
<dbReference type="GO" id="GO:0000329">
    <property type="term" value="C:fungal-type vacuole membrane"/>
    <property type="evidence" value="ECO:0007669"/>
    <property type="project" value="EnsemblFungi"/>
</dbReference>
<keyword evidence="4 7" id="KW-0732">Signal</keyword>
<evidence type="ECO:0000256" key="6">
    <source>
        <dbReference type="ARBA" id="ARBA00023136"/>
    </source>
</evidence>
<feature type="transmembrane region" description="Helical" evidence="7">
    <location>
        <begin position="160"/>
        <end position="179"/>
    </location>
</feature>
<feature type="signal peptide" evidence="7">
    <location>
        <begin position="1"/>
        <end position="18"/>
    </location>
</feature>
<keyword evidence="6 7" id="KW-0472">Membrane</keyword>
<keyword evidence="2 7" id="KW-0337">GPI-anchor biosynthesis</keyword>
<keyword evidence="3 7" id="KW-0812">Transmembrane</keyword>